<dbReference type="Proteomes" id="UP000182985">
    <property type="component" value="Unassembled WGS sequence"/>
</dbReference>
<proteinExistence type="predicted"/>
<reference evidence="1 2" key="1">
    <citation type="submission" date="2016-10" db="EMBL/GenBank/DDBJ databases">
        <title>The Draft Genome Sequence of the Potato Rhizosphere Bacteria Ochrobactrum sp. IPA7.2.</title>
        <authorList>
            <person name="Gogoleva N.E."/>
            <person name="Khlopko Y.A."/>
            <person name="Burygin G.L."/>
            <person name="Plotnikov A.O."/>
        </authorList>
    </citation>
    <scope>NUCLEOTIDE SEQUENCE [LARGE SCALE GENOMIC DNA]</scope>
    <source>
        <strain evidence="1 2">IPA7.2</strain>
    </source>
</reference>
<evidence type="ECO:0000313" key="2">
    <source>
        <dbReference type="Proteomes" id="UP000182985"/>
    </source>
</evidence>
<dbReference type="RefSeq" id="WP_071632395.1">
    <property type="nucleotide sequence ID" value="NZ_MOEC01000014.1"/>
</dbReference>
<organism evidence="1 2">
    <name type="scientific">Brucella cytisi</name>
    <dbReference type="NCBI Taxonomy" id="407152"/>
    <lineage>
        <taxon>Bacteria</taxon>
        <taxon>Pseudomonadati</taxon>
        <taxon>Pseudomonadota</taxon>
        <taxon>Alphaproteobacteria</taxon>
        <taxon>Hyphomicrobiales</taxon>
        <taxon>Brucellaceae</taxon>
        <taxon>Brucella/Ochrobactrum group</taxon>
        <taxon>Brucella</taxon>
    </lineage>
</organism>
<dbReference type="EMBL" id="MOEC01000014">
    <property type="protein sequence ID" value="OIS92686.1"/>
    <property type="molecule type" value="Genomic_DNA"/>
</dbReference>
<gene>
    <name evidence="1" type="ORF">BLA27_14665</name>
</gene>
<protein>
    <recommendedName>
        <fullName evidence="3">DUF600 family protein</fullName>
    </recommendedName>
</protein>
<comment type="caution">
    <text evidence="1">The sequence shown here is derived from an EMBL/GenBank/DDBJ whole genome shotgun (WGS) entry which is preliminary data.</text>
</comment>
<accession>A0A1J6I4E6</accession>
<name>A0A1J6I4E6_9HYPH</name>
<evidence type="ECO:0008006" key="3">
    <source>
        <dbReference type="Google" id="ProtNLM"/>
    </source>
</evidence>
<evidence type="ECO:0000313" key="1">
    <source>
        <dbReference type="EMBL" id="OIS92686.1"/>
    </source>
</evidence>
<keyword evidence="2" id="KW-1185">Reference proteome</keyword>
<dbReference type="OrthoDB" id="7692537at2"/>
<sequence>MSENMEMLERIARAITDDINVSRIDWTELSIVFSFEDDGFCSGHFGYAYDGDGRPTPFTLNSMDAEISASNYREWLRQDDDRGMIKMLFQFNRQSRKVQAAFEYDNSSRWQVTPANIDVITDELRPDLDAG</sequence>
<dbReference type="AlphaFoldDB" id="A0A1J6I4E6"/>